<keyword evidence="3" id="KW-1185">Reference proteome</keyword>
<evidence type="ECO:0000256" key="1">
    <source>
        <dbReference type="SAM" id="MobiDB-lite"/>
    </source>
</evidence>
<name>A0ABS6Y6E1_9BACT</name>
<evidence type="ECO:0000313" key="3">
    <source>
        <dbReference type="Proteomes" id="UP000812077"/>
    </source>
</evidence>
<protein>
    <submittedName>
        <fullName evidence="2">Uncharacterized protein</fullName>
    </submittedName>
</protein>
<proteinExistence type="predicted"/>
<feature type="region of interest" description="Disordered" evidence="1">
    <location>
        <begin position="27"/>
        <end position="62"/>
    </location>
</feature>
<sequence length="62" mass="6987">MDKLYKRPTCVIFTTCIDFPLLAGSEGLGKGSPRHGGEDNLAKPDPFEYNQSLEDQKWNDEL</sequence>
<gene>
    <name evidence="2" type="ORF">KZO77_08375</name>
</gene>
<organism evidence="2 3">
    <name type="scientific">Prevotella melaninogenica</name>
    <dbReference type="NCBI Taxonomy" id="28132"/>
    <lineage>
        <taxon>Bacteria</taxon>
        <taxon>Pseudomonadati</taxon>
        <taxon>Bacteroidota</taxon>
        <taxon>Bacteroidia</taxon>
        <taxon>Bacteroidales</taxon>
        <taxon>Prevotellaceae</taxon>
        <taxon>Prevotella</taxon>
    </lineage>
</organism>
<dbReference type="EMBL" id="JAHXCP010000013">
    <property type="protein sequence ID" value="MBW4755062.1"/>
    <property type="molecule type" value="Genomic_DNA"/>
</dbReference>
<feature type="compositionally biased region" description="Basic and acidic residues" evidence="1">
    <location>
        <begin position="35"/>
        <end position="46"/>
    </location>
</feature>
<dbReference type="Proteomes" id="UP000812077">
    <property type="component" value="Unassembled WGS sequence"/>
</dbReference>
<accession>A0ABS6Y6E1</accession>
<comment type="caution">
    <text evidence="2">The sequence shown here is derived from an EMBL/GenBank/DDBJ whole genome shotgun (WGS) entry which is preliminary data.</text>
</comment>
<dbReference type="RefSeq" id="WP_219433622.1">
    <property type="nucleotide sequence ID" value="NZ_JAHXCP010000013.1"/>
</dbReference>
<evidence type="ECO:0000313" key="2">
    <source>
        <dbReference type="EMBL" id="MBW4755062.1"/>
    </source>
</evidence>
<reference evidence="2 3" key="1">
    <citation type="submission" date="2021-07" db="EMBL/GenBank/DDBJ databases">
        <title>Genomic diversity and antimicrobial resistance of Prevotella spp. isolated from chronic lung disease airways.</title>
        <authorList>
            <person name="Webb K.A."/>
            <person name="Olagoke O.S."/>
            <person name="Baird T."/>
            <person name="Neill J."/>
            <person name="Pham A."/>
            <person name="Wells T.J."/>
            <person name="Ramsay K.A."/>
            <person name="Bell S.C."/>
            <person name="Sarovich D.S."/>
            <person name="Price E.P."/>
        </authorList>
    </citation>
    <scope>NUCLEOTIDE SEQUENCE [LARGE SCALE GENOMIC DNA]</scope>
    <source>
        <strain evidence="2 3">SCHI0027.S.6</strain>
    </source>
</reference>